<feature type="transmembrane region" description="Helical" evidence="17">
    <location>
        <begin position="212"/>
        <end position="231"/>
    </location>
</feature>
<dbReference type="GO" id="GO:0008137">
    <property type="term" value="F:NADH dehydrogenase (ubiquinone) activity"/>
    <property type="evidence" value="ECO:0007669"/>
    <property type="project" value="UniProtKB-UniRule"/>
</dbReference>
<feature type="transmembrane region" description="Helical" evidence="17">
    <location>
        <begin position="54"/>
        <end position="72"/>
    </location>
</feature>
<keyword evidence="12 17" id="KW-0520">NAD</keyword>
<keyword evidence="6 17" id="KW-0813">Transport</keyword>
<feature type="transmembrane region" description="Helical" evidence="17">
    <location>
        <begin position="269"/>
        <end position="291"/>
    </location>
</feature>
<evidence type="ECO:0000256" key="10">
    <source>
        <dbReference type="ARBA" id="ARBA00022982"/>
    </source>
</evidence>
<feature type="transmembrane region" description="Helical" evidence="17">
    <location>
        <begin position="375"/>
        <end position="397"/>
    </location>
</feature>
<dbReference type="RefSeq" id="YP_010117205.1">
    <property type="nucleotide sequence ID" value="NC_056105.1"/>
</dbReference>
<keyword evidence="13 17" id="KW-0830">Ubiquinone</keyword>
<evidence type="ECO:0000256" key="1">
    <source>
        <dbReference type="ARBA" id="ARBA00003257"/>
    </source>
</evidence>
<dbReference type="PANTHER" id="PTHR43507">
    <property type="entry name" value="NADH-UBIQUINONE OXIDOREDUCTASE CHAIN 4"/>
    <property type="match status" value="1"/>
</dbReference>
<dbReference type="GO" id="GO:0015990">
    <property type="term" value="P:electron transport coupled proton transport"/>
    <property type="evidence" value="ECO:0007669"/>
    <property type="project" value="TreeGrafter"/>
</dbReference>
<accession>A0A7T1C5C4</accession>
<evidence type="ECO:0000259" key="18">
    <source>
        <dbReference type="Pfam" id="PF00361"/>
    </source>
</evidence>
<dbReference type="InterPro" id="IPR001750">
    <property type="entry name" value="ND/Mrp_TM"/>
</dbReference>
<feature type="domain" description="NADH:quinone oxidoreductase/Mrp antiporter transmembrane" evidence="18">
    <location>
        <begin position="104"/>
        <end position="386"/>
    </location>
</feature>
<comment type="subcellular location">
    <subcellularLocation>
        <location evidence="2 17">Mitochondrion membrane</location>
        <topology evidence="2 17">Multi-pass membrane protein</topology>
    </subcellularLocation>
</comment>
<feature type="transmembrane region" description="Helical" evidence="17">
    <location>
        <begin position="178"/>
        <end position="200"/>
    </location>
</feature>
<dbReference type="InterPro" id="IPR003918">
    <property type="entry name" value="NADH_UbQ_OxRdtase"/>
</dbReference>
<dbReference type="AlphaFoldDB" id="A0A7T1C5C4"/>
<feature type="transmembrane region" description="Helical" evidence="17">
    <location>
        <begin position="108"/>
        <end position="130"/>
    </location>
</feature>
<name>A0A7T1C5C4_9CUCU</name>
<evidence type="ECO:0000256" key="3">
    <source>
        <dbReference type="ARBA" id="ARBA00009025"/>
    </source>
</evidence>
<dbReference type="EC" id="7.1.1.2" evidence="4 17"/>
<keyword evidence="8 17" id="KW-0812">Transmembrane</keyword>
<evidence type="ECO:0000256" key="8">
    <source>
        <dbReference type="ARBA" id="ARBA00022692"/>
    </source>
</evidence>
<evidence type="ECO:0000256" key="16">
    <source>
        <dbReference type="ARBA" id="ARBA00049551"/>
    </source>
</evidence>
<proteinExistence type="inferred from homology"/>
<feature type="transmembrane region" description="Helical" evidence="17">
    <location>
        <begin position="7"/>
        <end position="34"/>
    </location>
</feature>
<dbReference type="Pfam" id="PF00361">
    <property type="entry name" value="Proton_antipo_M"/>
    <property type="match status" value="1"/>
</dbReference>
<keyword evidence="9" id="KW-1278">Translocase</keyword>
<organism evidence="20">
    <name type="scientific">Downesia tarsata</name>
    <dbReference type="NCBI Taxonomy" id="2790390"/>
    <lineage>
        <taxon>Eukaryota</taxon>
        <taxon>Metazoa</taxon>
        <taxon>Ecdysozoa</taxon>
        <taxon>Arthropoda</taxon>
        <taxon>Hexapoda</taxon>
        <taxon>Insecta</taxon>
        <taxon>Pterygota</taxon>
        <taxon>Neoptera</taxon>
        <taxon>Endopterygota</taxon>
        <taxon>Coleoptera</taxon>
        <taxon>Polyphaga</taxon>
        <taxon>Cucujiformia</taxon>
        <taxon>Chrysomeloidea</taxon>
        <taxon>Chrysomelidae</taxon>
        <taxon>Cassidinae</taxon>
        <taxon>Downesia</taxon>
    </lineage>
</organism>
<dbReference type="GO" id="GO:0042773">
    <property type="term" value="P:ATP synthesis coupled electron transport"/>
    <property type="evidence" value="ECO:0007669"/>
    <property type="project" value="InterPro"/>
</dbReference>
<dbReference type="GeneID" id="65316840"/>
<dbReference type="EMBL" id="MW176089">
    <property type="protein sequence ID" value="QPM99433.1"/>
    <property type="molecule type" value="Genomic_DNA"/>
</dbReference>
<feature type="transmembrane region" description="Helical" evidence="17">
    <location>
        <begin position="325"/>
        <end position="346"/>
    </location>
</feature>
<evidence type="ECO:0000256" key="5">
    <source>
        <dbReference type="ARBA" id="ARBA00021006"/>
    </source>
</evidence>
<dbReference type="PROSITE" id="PS51257">
    <property type="entry name" value="PROKAR_LIPOPROTEIN"/>
    <property type="match status" value="1"/>
</dbReference>
<feature type="transmembrane region" description="Helical" evidence="17">
    <location>
        <begin position="137"/>
        <end position="158"/>
    </location>
</feature>
<dbReference type="GO" id="GO:0048039">
    <property type="term" value="F:ubiquinone binding"/>
    <property type="evidence" value="ECO:0007669"/>
    <property type="project" value="TreeGrafter"/>
</dbReference>
<evidence type="ECO:0000256" key="6">
    <source>
        <dbReference type="ARBA" id="ARBA00022448"/>
    </source>
</evidence>
<sequence length="441" mass="51757">MMKLMFMLLFMIPLSFFNFWVFQFFMFISCLMFIFMFNLSFDNFNLSYFLSMDLFSYMFILLSLWICSLMVLASSKIYILKNFYNFFSFNVIILMISLVFLFSSLNLFIFYLFFEISLIPLMMIILGWGYQPERLMAGMYMVFYTLMFSLPMMIGLVMLKNFNFSLMFFKLISIDFGFLYFVINLVFFIKIPMFFLHLWLPKAHVEAPVSGSMILAGIMLKLGGYGLIRFMKVFLYYHSTFNLFFIVLSLVGGMYISLMCLYQTDMKSLIAYSSVSHMSLVLSGILSLNLFGYLGGFIMMIAHGLCSSGLFCLSNIYYERFYSRSFMILKGLINLMPSFSFFMFIFCSSNMSAPPSLNLVGEIMLLMSLISFNNILMYLLIFLCFFSASYSIYLYSFSQHGKMSSMIYSFWGGNNREFLLLALHWMPLNLMFLICDFFLFV</sequence>
<keyword evidence="7 17" id="KW-0679">Respiratory chain</keyword>
<evidence type="ECO:0000256" key="13">
    <source>
        <dbReference type="ARBA" id="ARBA00023075"/>
    </source>
</evidence>
<evidence type="ECO:0000256" key="11">
    <source>
        <dbReference type="ARBA" id="ARBA00022989"/>
    </source>
</evidence>
<protein>
    <recommendedName>
        <fullName evidence="5 17">NADH-ubiquinone oxidoreductase chain 4</fullName>
        <ecNumber evidence="4 17">7.1.1.2</ecNumber>
    </recommendedName>
</protein>
<feature type="transmembrane region" description="Helical" evidence="17">
    <location>
        <begin position="243"/>
        <end position="262"/>
    </location>
</feature>
<evidence type="ECO:0000256" key="15">
    <source>
        <dbReference type="ARBA" id="ARBA00023136"/>
    </source>
</evidence>
<comment type="function">
    <text evidence="1">Core subunit of the mitochondrial membrane respiratory chain NADH dehydrogenase (Complex I) that is believed to belong to the minimal assembly required for catalysis. Complex I functions in the transfer of electrons from NADH to the respiratory chain. The immediate electron acceptor for the enzyme is believed to be ubiquinone.</text>
</comment>
<dbReference type="GO" id="GO:0003954">
    <property type="term" value="F:NADH dehydrogenase activity"/>
    <property type="evidence" value="ECO:0007669"/>
    <property type="project" value="TreeGrafter"/>
</dbReference>
<evidence type="ECO:0000256" key="9">
    <source>
        <dbReference type="ARBA" id="ARBA00022967"/>
    </source>
</evidence>
<dbReference type="GO" id="GO:0031966">
    <property type="term" value="C:mitochondrial membrane"/>
    <property type="evidence" value="ECO:0007669"/>
    <property type="project" value="UniProtKB-SubCell"/>
</dbReference>
<keyword evidence="15 17" id="KW-0472">Membrane</keyword>
<evidence type="ECO:0000256" key="4">
    <source>
        <dbReference type="ARBA" id="ARBA00012944"/>
    </source>
</evidence>
<geneLocation type="mitochondrion" evidence="20"/>
<keyword evidence="14 17" id="KW-0496">Mitochondrion</keyword>
<evidence type="ECO:0000256" key="2">
    <source>
        <dbReference type="ARBA" id="ARBA00004225"/>
    </source>
</evidence>
<evidence type="ECO:0000256" key="17">
    <source>
        <dbReference type="RuleBase" id="RU003297"/>
    </source>
</evidence>
<feature type="transmembrane region" description="Helical" evidence="17">
    <location>
        <begin position="418"/>
        <end position="440"/>
    </location>
</feature>
<evidence type="ECO:0000313" key="20">
    <source>
        <dbReference type="EMBL" id="QPM99433.1"/>
    </source>
</evidence>
<dbReference type="PRINTS" id="PR01437">
    <property type="entry name" value="NUOXDRDTASE4"/>
</dbReference>
<feature type="transmembrane region" description="Helical" evidence="17">
    <location>
        <begin position="84"/>
        <end position="102"/>
    </location>
</feature>
<reference evidence="20" key="1">
    <citation type="submission" date="2020-10" db="EMBL/GenBank/DDBJ databases">
        <title>The Complete Mitochondrial Genome of Downesia tarsata (Coleoptera: Chrysomelidae: Cassidinae).</title>
        <authorList>
            <person name="Dai X."/>
            <person name="Zhang S."/>
        </authorList>
    </citation>
    <scope>NUCLEOTIDE SEQUENCE</scope>
</reference>
<comment type="similarity">
    <text evidence="3 17">Belongs to the complex I subunit 4 family.</text>
</comment>
<evidence type="ECO:0000259" key="19">
    <source>
        <dbReference type="Pfam" id="PF01059"/>
    </source>
</evidence>
<keyword evidence="10 17" id="KW-0249">Electron transport</keyword>
<gene>
    <name evidence="20" type="primary">ND4</name>
</gene>
<feature type="transmembrane region" description="Helical" evidence="17">
    <location>
        <begin position="297"/>
        <end position="318"/>
    </location>
</feature>
<evidence type="ECO:0000256" key="12">
    <source>
        <dbReference type="ARBA" id="ARBA00023027"/>
    </source>
</evidence>
<dbReference type="CTD" id="4538"/>
<evidence type="ECO:0000256" key="7">
    <source>
        <dbReference type="ARBA" id="ARBA00022660"/>
    </source>
</evidence>
<comment type="function">
    <text evidence="17">Core subunit of the mitochondrial membrane respiratory chain NADH dehydrogenase (Complex I) which catalyzes electron transfer from NADH through the respiratory chain, using ubiquinone as an electron acceptor. Essential for the catalytic activity and assembly of complex I.</text>
</comment>
<feature type="domain" description="NADH:ubiquinone oxidoreductase chain 4 N-terminal" evidence="19">
    <location>
        <begin position="1"/>
        <end position="100"/>
    </location>
</feature>
<keyword evidence="11 17" id="KW-1133">Transmembrane helix</keyword>
<comment type="catalytic activity">
    <reaction evidence="16 17">
        <text>a ubiquinone + NADH + 5 H(+)(in) = a ubiquinol + NAD(+) + 4 H(+)(out)</text>
        <dbReference type="Rhea" id="RHEA:29091"/>
        <dbReference type="Rhea" id="RHEA-COMP:9565"/>
        <dbReference type="Rhea" id="RHEA-COMP:9566"/>
        <dbReference type="ChEBI" id="CHEBI:15378"/>
        <dbReference type="ChEBI" id="CHEBI:16389"/>
        <dbReference type="ChEBI" id="CHEBI:17976"/>
        <dbReference type="ChEBI" id="CHEBI:57540"/>
        <dbReference type="ChEBI" id="CHEBI:57945"/>
        <dbReference type="EC" id="7.1.1.2"/>
    </reaction>
</comment>
<dbReference type="InterPro" id="IPR000260">
    <property type="entry name" value="NADH4_N"/>
</dbReference>
<dbReference type="Pfam" id="PF01059">
    <property type="entry name" value="Oxidored_q5_N"/>
    <property type="match status" value="1"/>
</dbReference>
<dbReference type="PANTHER" id="PTHR43507:SF20">
    <property type="entry name" value="NADH-UBIQUINONE OXIDOREDUCTASE CHAIN 4"/>
    <property type="match status" value="1"/>
</dbReference>
<evidence type="ECO:0000256" key="14">
    <source>
        <dbReference type="ARBA" id="ARBA00023128"/>
    </source>
</evidence>